<evidence type="ECO:0000256" key="1">
    <source>
        <dbReference type="SAM" id="MobiDB-lite"/>
    </source>
</evidence>
<dbReference type="EMBL" id="FOOG01000013">
    <property type="protein sequence ID" value="SFF90912.1"/>
    <property type="molecule type" value="Genomic_DNA"/>
</dbReference>
<dbReference type="RefSeq" id="WP_089751779.1">
    <property type="nucleotide sequence ID" value="NZ_FOOG01000013.1"/>
</dbReference>
<keyword evidence="2" id="KW-0812">Transmembrane</keyword>
<accession>A0A1I2MHH3</accession>
<feature type="transmembrane region" description="Helical" evidence="2">
    <location>
        <begin position="136"/>
        <end position="157"/>
    </location>
</feature>
<gene>
    <name evidence="3" type="ORF">SAMN05216353_11348</name>
</gene>
<evidence type="ECO:0000256" key="2">
    <source>
        <dbReference type="SAM" id="Phobius"/>
    </source>
</evidence>
<feature type="transmembrane region" description="Helical" evidence="2">
    <location>
        <begin position="169"/>
        <end position="187"/>
    </location>
</feature>
<dbReference type="OrthoDB" id="2352496at2"/>
<keyword evidence="2" id="KW-1133">Transmembrane helix</keyword>
<feature type="transmembrane region" description="Helical" evidence="2">
    <location>
        <begin position="68"/>
        <end position="101"/>
    </location>
</feature>
<feature type="transmembrane region" description="Helical" evidence="2">
    <location>
        <begin position="113"/>
        <end position="130"/>
    </location>
</feature>
<sequence length="406" mass="46431">MISGNKLTVVSYQFVSEGLAFFFFLFLVGRWSWISLQVPLLSFITVVILSLLFFLGASKLSSSFLPFIIVAVLLAGIGVVMGVPLVFSLILSGFLVWRYLLHEQEPDRENERFMLLFTTIIAFVCMLFFAQPEIIIVLALQYGVIILGYFFSHYIEVSKSDRKKGKKKIVMLILGFAAGASGLAALFQPLRLIITSSWQAVSMVFLKGIQGFFFILEHTGFEVSEIEPLAELNQEQEGSEILRDSDEPPSSGDAEPSEQLAEAAQAGTVVLLIVGIILILYIMYRLRNKKRSDRVDRQKLTYKSYALQYSDEDHESVWRFNRSPADGPVRKKFLQFENYAQKCGYGRKYNESLQNWFERIGITAENLHLYQKVRYGNEQLSNDETSLFYDEIRKWKKQLAGKENKE</sequence>
<evidence type="ECO:0000313" key="4">
    <source>
        <dbReference type="Proteomes" id="UP000198897"/>
    </source>
</evidence>
<organism evidence="3 4">
    <name type="scientific">Halobacillus alkaliphilus</name>
    <dbReference type="NCBI Taxonomy" id="396056"/>
    <lineage>
        <taxon>Bacteria</taxon>
        <taxon>Bacillati</taxon>
        <taxon>Bacillota</taxon>
        <taxon>Bacilli</taxon>
        <taxon>Bacillales</taxon>
        <taxon>Bacillaceae</taxon>
        <taxon>Halobacillus</taxon>
    </lineage>
</organism>
<keyword evidence="2" id="KW-0472">Membrane</keyword>
<name>A0A1I2MHH3_9BACI</name>
<feature type="transmembrane region" description="Helical" evidence="2">
    <location>
        <begin position="263"/>
        <end position="284"/>
    </location>
</feature>
<reference evidence="4" key="1">
    <citation type="submission" date="2016-10" db="EMBL/GenBank/DDBJ databases">
        <authorList>
            <person name="Varghese N."/>
            <person name="Submissions S."/>
        </authorList>
    </citation>
    <scope>NUCLEOTIDE SEQUENCE [LARGE SCALE GENOMIC DNA]</scope>
    <source>
        <strain evidence="4">FP5</strain>
    </source>
</reference>
<dbReference type="Proteomes" id="UP000198897">
    <property type="component" value="Unassembled WGS sequence"/>
</dbReference>
<evidence type="ECO:0008006" key="5">
    <source>
        <dbReference type="Google" id="ProtNLM"/>
    </source>
</evidence>
<feature type="region of interest" description="Disordered" evidence="1">
    <location>
        <begin position="237"/>
        <end position="258"/>
    </location>
</feature>
<dbReference type="AlphaFoldDB" id="A0A1I2MHH3"/>
<feature type="transmembrane region" description="Helical" evidence="2">
    <location>
        <begin position="38"/>
        <end position="56"/>
    </location>
</feature>
<evidence type="ECO:0000313" key="3">
    <source>
        <dbReference type="EMBL" id="SFF90912.1"/>
    </source>
</evidence>
<protein>
    <recommendedName>
        <fullName evidence="5">DUF4129 domain-containing protein</fullName>
    </recommendedName>
</protein>
<keyword evidence="4" id="KW-1185">Reference proteome</keyword>
<feature type="transmembrane region" description="Helical" evidence="2">
    <location>
        <begin position="12"/>
        <end position="31"/>
    </location>
</feature>
<proteinExistence type="predicted"/>